<comment type="caution">
    <text evidence="1">The sequence shown here is derived from an EMBL/GenBank/DDBJ whole genome shotgun (WGS) entry which is preliminary data.</text>
</comment>
<dbReference type="Proteomes" id="UP000543556">
    <property type="component" value="Unassembled WGS sequence"/>
</dbReference>
<sequence length="288" mass="31960">MTPSLTHVLLTRFNLPTPGVESMVRAKDGWLRERQELFERFCLPSVQAQSKSEFNWIVYFDTQSPPWLKARVAELAMSGTFAAIYRDSVPRTDLLSDIREVAGDDTDVLLTTNLDNDDAVAHDFVERLQAQVGEGGRCAIYLSNGLIRSGMNLYRRHDPHNAFASVSENWSGAVTCWSDWHDRLGGSMDVRPVGGEPGWLQVVHNGNVSNRIKGTLVGPEKYLRLFPCGLDGVATPTTASLIVDRGFWAPLRAAREMPRAIAKKMILLIGGKKGLDRIKVLVAGRSRV</sequence>
<dbReference type="InterPro" id="IPR021466">
    <property type="entry name" value="Put_rhamnosyl_transferase"/>
</dbReference>
<gene>
    <name evidence="1" type="ORF">G6034_05665</name>
</gene>
<dbReference type="AlphaFoldDB" id="A0A7Y7LXZ5"/>
<name>A0A7Y7LXZ5_9MICC</name>
<dbReference type="Pfam" id="PF11316">
    <property type="entry name" value="Rhamno_transf"/>
    <property type="match status" value="1"/>
</dbReference>
<evidence type="ECO:0000313" key="1">
    <source>
        <dbReference type="EMBL" id="NVM94402.1"/>
    </source>
</evidence>
<reference evidence="1 2" key="1">
    <citation type="submission" date="2020-02" db="EMBL/GenBank/DDBJ databases">
        <title>Genome sequence of strain AETb3-4.</title>
        <authorList>
            <person name="Gao J."/>
            <person name="Zhang X."/>
        </authorList>
    </citation>
    <scope>NUCLEOTIDE SEQUENCE [LARGE SCALE GENOMIC DNA]</scope>
    <source>
        <strain evidence="1 2">AETb3-4</strain>
    </source>
</reference>
<protein>
    <recommendedName>
        <fullName evidence="3">Rhamnosyltransferase</fullName>
    </recommendedName>
</protein>
<keyword evidence="2" id="KW-1185">Reference proteome</keyword>
<dbReference type="EMBL" id="JAAMFM010000005">
    <property type="protein sequence ID" value="NVM94402.1"/>
    <property type="molecule type" value="Genomic_DNA"/>
</dbReference>
<evidence type="ECO:0008006" key="3">
    <source>
        <dbReference type="Google" id="ProtNLM"/>
    </source>
</evidence>
<accession>A0A7Y7LXZ5</accession>
<evidence type="ECO:0000313" key="2">
    <source>
        <dbReference type="Proteomes" id="UP000543556"/>
    </source>
</evidence>
<proteinExistence type="predicted"/>
<organism evidence="1 2">
    <name type="scientific">Arthrobacter wenxiniae</name>
    <dbReference type="NCBI Taxonomy" id="2713570"/>
    <lineage>
        <taxon>Bacteria</taxon>
        <taxon>Bacillati</taxon>
        <taxon>Actinomycetota</taxon>
        <taxon>Actinomycetes</taxon>
        <taxon>Micrococcales</taxon>
        <taxon>Micrococcaceae</taxon>
        <taxon>Arthrobacter</taxon>
    </lineage>
</organism>